<evidence type="ECO:0000313" key="2">
    <source>
        <dbReference type="Proteomes" id="UP000284021"/>
    </source>
</evidence>
<keyword evidence="2" id="KW-1185">Reference proteome</keyword>
<name>A0A418XIB5_9PSED</name>
<evidence type="ECO:0000313" key="1">
    <source>
        <dbReference type="EMBL" id="RJG12175.1"/>
    </source>
</evidence>
<protein>
    <submittedName>
        <fullName evidence="1">Uncharacterized protein</fullName>
    </submittedName>
</protein>
<organism evidence="1 2">
    <name type="scientific">Pseudomonas cavernicola</name>
    <dbReference type="NCBI Taxonomy" id="2320866"/>
    <lineage>
        <taxon>Bacteria</taxon>
        <taxon>Pseudomonadati</taxon>
        <taxon>Pseudomonadota</taxon>
        <taxon>Gammaproteobacteria</taxon>
        <taxon>Pseudomonadales</taxon>
        <taxon>Pseudomonadaceae</taxon>
        <taxon>Pseudomonas</taxon>
    </lineage>
</organism>
<dbReference type="EMBL" id="QYUR01000002">
    <property type="protein sequence ID" value="RJG12175.1"/>
    <property type="molecule type" value="Genomic_DNA"/>
</dbReference>
<sequence>MLRIRGQIGEWPVDLTLELDDEDWARLAAQLPGKVAVAAPSSAPEVQGEGFWPTAQELLRNAGQMEGPDLLAELQTLTGSAAASKRLLVRLRHSPLVQLESGKDAPLYRWVG</sequence>
<reference evidence="1 2" key="1">
    <citation type="submission" date="2018-09" db="EMBL/GenBank/DDBJ databases">
        <authorList>
            <person name="Zhu H."/>
        </authorList>
    </citation>
    <scope>NUCLEOTIDE SEQUENCE [LARGE SCALE GENOMIC DNA]</scope>
    <source>
        <strain evidence="1 2">K1S02-6</strain>
    </source>
</reference>
<dbReference type="OrthoDB" id="7003789at2"/>
<dbReference type="RefSeq" id="WP_119952516.1">
    <property type="nucleotide sequence ID" value="NZ_QYUR01000002.1"/>
</dbReference>
<accession>A0A418XIB5</accession>
<dbReference type="AlphaFoldDB" id="A0A418XIB5"/>
<gene>
    <name evidence="1" type="ORF">D3879_02295</name>
</gene>
<proteinExistence type="predicted"/>
<dbReference type="Proteomes" id="UP000284021">
    <property type="component" value="Unassembled WGS sequence"/>
</dbReference>
<comment type="caution">
    <text evidence="1">The sequence shown here is derived from an EMBL/GenBank/DDBJ whole genome shotgun (WGS) entry which is preliminary data.</text>
</comment>